<dbReference type="Pfam" id="PF04570">
    <property type="entry name" value="zf-FLZ"/>
    <property type="match status" value="1"/>
</dbReference>
<sequence length="125" mass="14104">MEDIKTSCSAAGTAPHFPRRGTYRELPVPSATNFFLEDLSDDGPRHFLDSCFLCKKPLASNSDIFMYRGDIPFCSEECREEQIDMDEEREKNRKIAMKKALNQKKSSSSPEPKTIHVRACTVVAG</sequence>
<dbReference type="InterPro" id="IPR013088">
    <property type="entry name" value="Znf_NHR/GATA"/>
</dbReference>
<evidence type="ECO:0000256" key="2">
    <source>
        <dbReference type="ARBA" id="ARBA00022723"/>
    </source>
</evidence>
<dbReference type="GO" id="GO:0006355">
    <property type="term" value="P:regulation of DNA-templated transcription"/>
    <property type="evidence" value="ECO:0007669"/>
    <property type="project" value="InterPro"/>
</dbReference>
<evidence type="ECO:0000256" key="3">
    <source>
        <dbReference type="PROSITE-ProRule" id="PRU01131"/>
    </source>
</evidence>
<accession>A0AAP0BM96</accession>
<keyword evidence="6" id="KW-1185">Reference proteome</keyword>
<dbReference type="Proteomes" id="UP001418222">
    <property type="component" value="Unassembled WGS sequence"/>
</dbReference>
<evidence type="ECO:0000259" key="4">
    <source>
        <dbReference type="PROSITE" id="PS51795"/>
    </source>
</evidence>
<feature type="domain" description="FLZ-type" evidence="4">
    <location>
        <begin position="46"/>
        <end position="90"/>
    </location>
</feature>
<proteinExistence type="inferred from homology"/>
<name>A0AAP0BM96_9ASPA</name>
<dbReference type="PANTHER" id="PTHR46057">
    <property type="entry name" value="FCS-LIKE ZINC FINGER 1-RELATED"/>
    <property type="match status" value="1"/>
</dbReference>
<organism evidence="5 6">
    <name type="scientific">Platanthera zijinensis</name>
    <dbReference type="NCBI Taxonomy" id="2320716"/>
    <lineage>
        <taxon>Eukaryota</taxon>
        <taxon>Viridiplantae</taxon>
        <taxon>Streptophyta</taxon>
        <taxon>Embryophyta</taxon>
        <taxon>Tracheophyta</taxon>
        <taxon>Spermatophyta</taxon>
        <taxon>Magnoliopsida</taxon>
        <taxon>Liliopsida</taxon>
        <taxon>Asparagales</taxon>
        <taxon>Orchidaceae</taxon>
        <taxon>Orchidoideae</taxon>
        <taxon>Orchideae</taxon>
        <taxon>Orchidinae</taxon>
        <taxon>Platanthera</taxon>
    </lineage>
</organism>
<protein>
    <recommendedName>
        <fullName evidence="4">FLZ-type domain-containing protein</fullName>
    </recommendedName>
</protein>
<evidence type="ECO:0000313" key="5">
    <source>
        <dbReference type="EMBL" id="KAK8944340.1"/>
    </source>
</evidence>
<comment type="similarity">
    <text evidence="1">Belongs to the FLZ family.</text>
</comment>
<dbReference type="AlphaFoldDB" id="A0AAP0BM96"/>
<evidence type="ECO:0000256" key="1">
    <source>
        <dbReference type="ARBA" id="ARBA00009374"/>
    </source>
</evidence>
<gene>
    <name evidence="5" type="ORF">KSP39_PZI008084</name>
</gene>
<evidence type="ECO:0000313" key="6">
    <source>
        <dbReference type="Proteomes" id="UP001418222"/>
    </source>
</evidence>
<dbReference type="InterPro" id="IPR007650">
    <property type="entry name" value="Zf-FLZ_dom"/>
</dbReference>
<comment type="caution">
    <text evidence="5">The sequence shown here is derived from an EMBL/GenBank/DDBJ whole genome shotgun (WGS) entry which is preliminary data.</text>
</comment>
<reference evidence="5 6" key="1">
    <citation type="journal article" date="2022" name="Nat. Plants">
        <title>Genomes of leafy and leafless Platanthera orchids illuminate the evolution of mycoheterotrophy.</title>
        <authorList>
            <person name="Li M.H."/>
            <person name="Liu K.W."/>
            <person name="Li Z."/>
            <person name="Lu H.C."/>
            <person name="Ye Q.L."/>
            <person name="Zhang D."/>
            <person name="Wang J.Y."/>
            <person name="Li Y.F."/>
            <person name="Zhong Z.M."/>
            <person name="Liu X."/>
            <person name="Yu X."/>
            <person name="Liu D.K."/>
            <person name="Tu X.D."/>
            <person name="Liu B."/>
            <person name="Hao Y."/>
            <person name="Liao X.Y."/>
            <person name="Jiang Y.T."/>
            <person name="Sun W.H."/>
            <person name="Chen J."/>
            <person name="Chen Y.Q."/>
            <person name="Ai Y."/>
            <person name="Zhai J.W."/>
            <person name="Wu S.S."/>
            <person name="Zhou Z."/>
            <person name="Hsiao Y.Y."/>
            <person name="Wu W.L."/>
            <person name="Chen Y.Y."/>
            <person name="Lin Y.F."/>
            <person name="Hsu J.L."/>
            <person name="Li C.Y."/>
            <person name="Wang Z.W."/>
            <person name="Zhao X."/>
            <person name="Zhong W.Y."/>
            <person name="Ma X.K."/>
            <person name="Ma L."/>
            <person name="Huang J."/>
            <person name="Chen G.Z."/>
            <person name="Huang M.Z."/>
            <person name="Huang L."/>
            <person name="Peng D.H."/>
            <person name="Luo Y.B."/>
            <person name="Zou S.Q."/>
            <person name="Chen S.P."/>
            <person name="Lan S."/>
            <person name="Tsai W.C."/>
            <person name="Van de Peer Y."/>
            <person name="Liu Z.J."/>
        </authorList>
    </citation>
    <scope>NUCLEOTIDE SEQUENCE [LARGE SCALE GENOMIC DNA]</scope>
    <source>
        <strain evidence="5">Lor287</strain>
    </source>
</reference>
<dbReference type="Gene3D" id="3.30.50.10">
    <property type="entry name" value="Erythroid Transcription Factor GATA-1, subunit A"/>
    <property type="match status" value="1"/>
</dbReference>
<dbReference type="PANTHER" id="PTHR46057:SF9">
    <property type="entry name" value="FCS-LIKE ZINC FINGER 1"/>
    <property type="match status" value="1"/>
</dbReference>
<dbReference type="GO" id="GO:0008270">
    <property type="term" value="F:zinc ion binding"/>
    <property type="evidence" value="ECO:0007669"/>
    <property type="project" value="InterPro"/>
</dbReference>
<dbReference type="InterPro" id="IPR044533">
    <property type="entry name" value="FLZ1/2/3"/>
</dbReference>
<dbReference type="EMBL" id="JBBWWQ010000006">
    <property type="protein sequence ID" value="KAK8944340.1"/>
    <property type="molecule type" value="Genomic_DNA"/>
</dbReference>
<feature type="zinc finger region" description="FLZ-type" evidence="3">
    <location>
        <begin position="46"/>
        <end position="90"/>
    </location>
</feature>
<keyword evidence="2" id="KW-0479">Metal-binding</keyword>
<dbReference type="PROSITE" id="PS51795">
    <property type="entry name" value="ZF_FLZ"/>
    <property type="match status" value="1"/>
</dbReference>